<feature type="region of interest" description="Disordered" evidence="1">
    <location>
        <begin position="363"/>
        <end position="385"/>
    </location>
</feature>
<gene>
    <name evidence="2" type="ORF">KCU76_g5527</name>
</gene>
<feature type="non-terminal residue" evidence="2">
    <location>
        <position position="582"/>
    </location>
</feature>
<dbReference type="AlphaFoldDB" id="A0A9P8EMU2"/>
<name>A0A9P8EMU2_AURME</name>
<reference evidence="2" key="2">
    <citation type="submission" date="2021-08" db="EMBL/GenBank/DDBJ databases">
        <authorList>
            <person name="Gostincar C."/>
            <person name="Sun X."/>
            <person name="Song Z."/>
            <person name="Gunde-Cimerman N."/>
        </authorList>
    </citation>
    <scope>NUCLEOTIDE SEQUENCE</scope>
    <source>
        <strain evidence="2">EXF-9911</strain>
    </source>
</reference>
<protein>
    <submittedName>
        <fullName evidence="2">Uncharacterized protein</fullName>
    </submittedName>
</protein>
<evidence type="ECO:0000313" key="2">
    <source>
        <dbReference type="EMBL" id="KAG9694029.1"/>
    </source>
</evidence>
<organism evidence="2 3">
    <name type="scientific">Aureobasidium melanogenum</name>
    <name type="common">Aureobasidium pullulans var. melanogenum</name>
    <dbReference type="NCBI Taxonomy" id="46634"/>
    <lineage>
        <taxon>Eukaryota</taxon>
        <taxon>Fungi</taxon>
        <taxon>Dikarya</taxon>
        <taxon>Ascomycota</taxon>
        <taxon>Pezizomycotina</taxon>
        <taxon>Dothideomycetes</taxon>
        <taxon>Dothideomycetidae</taxon>
        <taxon>Dothideales</taxon>
        <taxon>Saccotheciaceae</taxon>
        <taxon>Aureobasidium</taxon>
    </lineage>
</organism>
<dbReference type="Proteomes" id="UP000779574">
    <property type="component" value="Unassembled WGS sequence"/>
</dbReference>
<dbReference type="OrthoDB" id="3832053at2759"/>
<sequence>MATGVRKTTPFGTFPELSLDYLESVERVVTNFLCTWYHAFPAWRRPKHCTQNLSDLQAHLEKFYEHEYHFNETQILLAAIKRWGQQRHSDAILDWLHAEFLLRVQEAARHYSTASSEVALLSEKITRLMEELEKSTLAPSYDYNSRAKHDAPVIIQTFPDDGLDTPMYRVREPAQEVQDRNEQKFYQLYTVATEHAAKIDVLEQKVSILLSNASTPSVKASIPVRAEKEQEPSGGLVQKLEENPQQCRNLQDFLQKVDQAGYTLDEFKMFQTMLAAYSNDLQPALGVIAAWLVYDVLPRLQESHARSQALEGTVDLITKRFSAFVEDISVALPEAHGMPSLTVNQMRLNCLSTALQKHKEEVGCNDNKHASQPTKEPAEAFEDTDEGGRYTVLIKRIEALEKMVQENRDSMEAHRPFAMVEESAEIARNQTMQDAVQDPSLEFATLSDASTSSTCTLTPASTVVNEPVGESSNTGRDRVSTATTLELRVFIHVDEMVTATSNGVSYVISPCSLVVRMHLNTPFKLLTDKLREKYGDQELRQKDSPLKYIFDSDTPASLNLEQDDELIYADISDRVETIDLTI</sequence>
<evidence type="ECO:0000256" key="1">
    <source>
        <dbReference type="SAM" id="MobiDB-lite"/>
    </source>
</evidence>
<accession>A0A9P8EMU2</accession>
<reference evidence="2" key="1">
    <citation type="journal article" date="2021" name="J Fungi (Basel)">
        <title>Virulence traits and population genomics of the black yeast Aureobasidium melanogenum.</title>
        <authorList>
            <person name="Cernosa A."/>
            <person name="Sun X."/>
            <person name="Gostincar C."/>
            <person name="Fang C."/>
            <person name="Gunde-Cimerman N."/>
            <person name="Song Z."/>
        </authorList>
    </citation>
    <scope>NUCLEOTIDE SEQUENCE</scope>
    <source>
        <strain evidence="2">EXF-9911</strain>
    </source>
</reference>
<comment type="caution">
    <text evidence="2">The sequence shown here is derived from an EMBL/GenBank/DDBJ whole genome shotgun (WGS) entry which is preliminary data.</text>
</comment>
<evidence type="ECO:0000313" key="3">
    <source>
        <dbReference type="Proteomes" id="UP000779574"/>
    </source>
</evidence>
<dbReference type="EMBL" id="JAHFXF010000174">
    <property type="protein sequence ID" value="KAG9694029.1"/>
    <property type="molecule type" value="Genomic_DNA"/>
</dbReference>
<proteinExistence type="predicted"/>